<dbReference type="GO" id="GO:0019316">
    <property type="term" value="P:D-allose catabolic process"/>
    <property type="evidence" value="ECO:0007669"/>
    <property type="project" value="TreeGrafter"/>
</dbReference>
<dbReference type="PANTHER" id="PTHR30345">
    <property type="entry name" value="RIBOSE-5-PHOSPHATE ISOMERASE B"/>
    <property type="match status" value="1"/>
</dbReference>
<dbReference type="Proteomes" id="UP000036958">
    <property type="component" value="Unassembled WGS sequence"/>
</dbReference>
<dbReference type="InterPro" id="IPR011860">
    <property type="entry name" value="Rib-5-P_Isoase_Actino"/>
</dbReference>
<name>A0A0L8VCQ3_9BACT</name>
<dbReference type="PANTHER" id="PTHR30345:SF0">
    <property type="entry name" value="DNA DAMAGE-REPAIR_TOLERATION PROTEIN DRT102"/>
    <property type="match status" value="1"/>
</dbReference>
<comment type="pathway">
    <text evidence="2">Carbohydrate degradation; pentose phosphate pathway; D-ribose 5-phosphate from D-ribulose 5-phosphate (non-oxidative stage): step 1/1.</text>
</comment>
<accession>A0A0L8VCQ3</accession>
<evidence type="ECO:0000256" key="3">
    <source>
        <dbReference type="ARBA" id="ARBA00008754"/>
    </source>
</evidence>
<evidence type="ECO:0000313" key="11">
    <source>
        <dbReference type="Proteomes" id="UP000036958"/>
    </source>
</evidence>
<comment type="subunit">
    <text evidence="4">Homodimer.</text>
</comment>
<dbReference type="Gene3D" id="3.40.1400.10">
    <property type="entry name" value="Sugar-phosphate isomerase, RpiB/LacA/LacB"/>
    <property type="match status" value="1"/>
</dbReference>
<dbReference type="STRING" id="1409788.NC99_12170"/>
<feature type="binding site" evidence="9">
    <location>
        <position position="137"/>
    </location>
    <ligand>
        <name>D-ribulose 5-phosphate</name>
        <dbReference type="ChEBI" id="CHEBI:58121"/>
    </ligand>
</feature>
<sequence>MKTISLGTDHAGYQLKELVKSHLEKKGYQIIDFGTSSEEAVDYADFVIPAAEAVAHGEADLGLVFGGSGNGEAIAANKVRGVRCALCWNVQSALLAKEHNNANVIALGGRMVSDAEALAIVDQWLEASFEGGRHLRRIQKVGDYETGRASRR</sequence>
<dbReference type="NCBIfam" id="TIGR01120">
    <property type="entry name" value="rpiB"/>
    <property type="match status" value="1"/>
</dbReference>
<feature type="binding site" evidence="9">
    <location>
        <position position="133"/>
    </location>
    <ligand>
        <name>D-ribulose 5-phosphate</name>
        <dbReference type="ChEBI" id="CHEBI:58121"/>
    </ligand>
</feature>
<dbReference type="Pfam" id="PF02502">
    <property type="entry name" value="LacAB_rpiB"/>
    <property type="match status" value="1"/>
</dbReference>
<feature type="binding site" evidence="9">
    <location>
        <position position="100"/>
    </location>
    <ligand>
        <name>D-ribulose 5-phosphate</name>
        <dbReference type="ChEBI" id="CHEBI:58121"/>
    </ligand>
</feature>
<evidence type="ECO:0000256" key="6">
    <source>
        <dbReference type="ARBA" id="ARBA00014007"/>
    </source>
</evidence>
<feature type="binding site" evidence="9">
    <location>
        <begin position="67"/>
        <end position="71"/>
    </location>
    <ligand>
        <name>D-ribulose 5-phosphate</name>
        <dbReference type="ChEBI" id="CHEBI:58121"/>
    </ligand>
</feature>
<dbReference type="GO" id="GO:0004751">
    <property type="term" value="F:ribose-5-phosphate isomerase activity"/>
    <property type="evidence" value="ECO:0007669"/>
    <property type="project" value="UniProtKB-EC"/>
</dbReference>
<reference evidence="11" key="1">
    <citation type="submission" date="2015-07" db="EMBL/GenBank/DDBJ databases">
        <title>Genome sequencing of Sunxiuqinia dokdonensis strain SK.</title>
        <authorList>
            <person name="Ahn S."/>
            <person name="Kim B.-C."/>
        </authorList>
    </citation>
    <scope>NUCLEOTIDE SEQUENCE [LARGE SCALE GENOMIC DNA]</scope>
    <source>
        <strain evidence="11">SK</strain>
    </source>
</reference>
<evidence type="ECO:0000256" key="8">
    <source>
        <dbReference type="ARBA" id="ARBA00032117"/>
    </source>
</evidence>
<comment type="similarity">
    <text evidence="3">Belongs to the LacAB/RpiB family.</text>
</comment>
<evidence type="ECO:0000256" key="5">
    <source>
        <dbReference type="ARBA" id="ARBA00011959"/>
    </source>
</evidence>
<dbReference type="NCBIfam" id="TIGR02133">
    <property type="entry name" value="RPI_actino"/>
    <property type="match status" value="1"/>
</dbReference>
<dbReference type="NCBIfam" id="TIGR00689">
    <property type="entry name" value="rpiB_lacA_lacB"/>
    <property type="match status" value="1"/>
</dbReference>
<evidence type="ECO:0000256" key="7">
    <source>
        <dbReference type="ARBA" id="ARBA00023235"/>
    </source>
</evidence>
<keyword evidence="7 10" id="KW-0413">Isomerase</keyword>
<dbReference type="PIRSF" id="PIRSF005384">
    <property type="entry name" value="RpiB_LacA_B"/>
    <property type="match status" value="1"/>
</dbReference>
<dbReference type="EMBL" id="LGIA01000057">
    <property type="protein sequence ID" value="KOH45972.1"/>
    <property type="molecule type" value="Genomic_DNA"/>
</dbReference>
<keyword evidence="11" id="KW-1185">Reference proteome</keyword>
<evidence type="ECO:0000256" key="9">
    <source>
        <dbReference type="PIRSR" id="PIRSR005384-2"/>
    </source>
</evidence>
<dbReference type="InterPro" id="IPR004785">
    <property type="entry name" value="RpiB"/>
</dbReference>
<comment type="caution">
    <text evidence="10">The sequence shown here is derived from an EMBL/GenBank/DDBJ whole genome shotgun (WGS) entry which is preliminary data.</text>
</comment>
<feature type="binding site" evidence="9">
    <location>
        <position position="110"/>
    </location>
    <ligand>
        <name>D-ribulose 5-phosphate</name>
        <dbReference type="ChEBI" id="CHEBI:58121"/>
    </ligand>
</feature>
<feature type="binding site" evidence="9">
    <location>
        <begin position="9"/>
        <end position="10"/>
    </location>
    <ligand>
        <name>D-ribulose 5-phosphate</name>
        <dbReference type="ChEBI" id="CHEBI:58121"/>
    </ligand>
</feature>
<organism evidence="10 11">
    <name type="scientific">Sunxiuqinia dokdonensis</name>
    <dbReference type="NCBI Taxonomy" id="1409788"/>
    <lineage>
        <taxon>Bacteria</taxon>
        <taxon>Pseudomonadati</taxon>
        <taxon>Bacteroidota</taxon>
        <taxon>Bacteroidia</taxon>
        <taxon>Marinilabiliales</taxon>
        <taxon>Prolixibacteraceae</taxon>
        <taxon>Sunxiuqinia</taxon>
    </lineage>
</organism>
<dbReference type="NCBIfam" id="NF004051">
    <property type="entry name" value="PRK05571.1"/>
    <property type="match status" value="1"/>
</dbReference>
<dbReference type="InterPro" id="IPR036569">
    <property type="entry name" value="RpiB_LacA_LacB_sf"/>
</dbReference>
<evidence type="ECO:0000256" key="1">
    <source>
        <dbReference type="ARBA" id="ARBA00001713"/>
    </source>
</evidence>
<comment type="catalytic activity">
    <reaction evidence="1">
        <text>aldehydo-D-ribose 5-phosphate = D-ribulose 5-phosphate</text>
        <dbReference type="Rhea" id="RHEA:14657"/>
        <dbReference type="ChEBI" id="CHEBI:58121"/>
        <dbReference type="ChEBI" id="CHEBI:58273"/>
        <dbReference type="EC" id="5.3.1.6"/>
    </reaction>
</comment>
<dbReference type="GO" id="GO:0009052">
    <property type="term" value="P:pentose-phosphate shunt, non-oxidative branch"/>
    <property type="evidence" value="ECO:0007669"/>
    <property type="project" value="TreeGrafter"/>
</dbReference>
<dbReference type="SUPFAM" id="SSF89623">
    <property type="entry name" value="Ribose/Galactose isomerase RpiB/AlsB"/>
    <property type="match status" value="1"/>
</dbReference>
<dbReference type="AlphaFoldDB" id="A0A0L8VCQ3"/>
<evidence type="ECO:0000256" key="4">
    <source>
        <dbReference type="ARBA" id="ARBA00011738"/>
    </source>
</evidence>
<proteinExistence type="inferred from homology"/>
<evidence type="ECO:0000313" key="10">
    <source>
        <dbReference type="EMBL" id="KOH45972.1"/>
    </source>
</evidence>
<protein>
    <recommendedName>
        <fullName evidence="6">Ribose-5-phosphate isomerase B</fullName>
        <ecNumber evidence="5">5.3.1.6</ecNumber>
    </recommendedName>
    <alternativeName>
        <fullName evidence="8">Phosphoriboisomerase B</fullName>
    </alternativeName>
</protein>
<evidence type="ECO:0000256" key="2">
    <source>
        <dbReference type="ARBA" id="ARBA00004988"/>
    </source>
</evidence>
<gene>
    <name evidence="10" type="ORF">NC99_12170</name>
</gene>
<dbReference type="InterPro" id="IPR003500">
    <property type="entry name" value="RpiB_LacA_LacB"/>
</dbReference>
<dbReference type="EC" id="5.3.1.6" evidence="5"/>